<evidence type="ECO:0000313" key="3">
    <source>
        <dbReference type="EMBL" id="ALG73579.1"/>
    </source>
</evidence>
<gene>
    <name evidence="3" type="ORF">AL072_21590</name>
</gene>
<dbReference type="InterPro" id="IPR022002">
    <property type="entry name" value="ChsH2_Znr"/>
</dbReference>
<evidence type="ECO:0000259" key="1">
    <source>
        <dbReference type="Pfam" id="PF01796"/>
    </source>
</evidence>
<reference evidence="4" key="1">
    <citation type="submission" date="2015-12" db="EMBL/GenBank/DDBJ databases">
        <title>Complete Genome Sequence of Azospirillum thiophilum BV-S.</title>
        <authorList>
            <person name="Fomenkov A."/>
            <person name="Vincze T."/>
            <person name="Grabovich M."/>
            <person name="Dubinina G."/>
            <person name="Orlova M."/>
            <person name="Belousova E."/>
            <person name="Roberts R.J."/>
        </authorList>
    </citation>
    <scope>NUCLEOTIDE SEQUENCE [LARGE SCALE GENOMIC DNA]</scope>
    <source>
        <strain evidence="4">BV-S</strain>
    </source>
</reference>
<dbReference type="PANTHER" id="PTHR34075:SF5">
    <property type="entry name" value="BLR3430 PROTEIN"/>
    <property type="match status" value="1"/>
</dbReference>
<dbReference type="InterPro" id="IPR002878">
    <property type="entry name" value="ChsH2_C"/>
</dbReference>
<dbReference type="InterPro" id="IPR012340">
    <property type="entry name" value="NA-bd_OB-fold"/>
</dbReference>
<name>A0AAC8W1T5_9PROT</name>
<evidence type="ECO:0000259" key="2">
    <source>
        <dbReference type="Pfam" id="PF12172"/>
    </source>
</evidence>
<evidence type="ECO:0008006" key="5">
    <source>
        <dbReference type="Google" id="ProtNLM"/>
    </source>
</evidence>
<feature type="domain" description="ChsH2 C-terminal OB-fold" evidence="1">
    <location>
        <begin position="53"/>
        <end position="116"/>
    </location>
</feature>
<dbReference type="KEGG" id="ati:AL072_21590"/>
<dbReference type="Pfam" id="PF12172">
    <property type="entry name" value="zf-ChsH2"/>
    <property type="match status" value="1"/>
</dbReference>
<dbReference type="Gene3D" id="6.10.30.10">
    <property type="match status" value="1"/>
</dbReference>
<reference evidence="3 4" key="2">
    <citation type="journal article" date="2016" name="Genome Announc.">
        <title>Complete Genome Sequence of a Strain of Azospirillum thiophilum Isolated from a Sulfide Spring.</title>
        <authorList>
            <person name="Fomenkov A."/>
            <person name="Vincze T."/>
            <person name="Grabovich M."/>
            <person name="Anton B.P."/>
            <person name="Dubinina G."/>
            <person name="Orlova M."/>
            <person name="Belousova E."/>
            <person name="Roberts R.J."/>
        </authorList>
    </citation>
    <scope>NUCLEOTIDE SEQUENCE [LARGE SCALE GENOMIC DNA]</scope>
    <source>
        <strain evidence="3 4">BV-S</strain>
    </source>
</reference>
<evidence type="ECO:0000313" key="4">
    <source>
        <dbReference type="Proteomes" id="UP000069935"/>
    </source>
</evidence>
<dbReference type="RefSeq" id="WP_045584256.1">
    <property type="nucleotide sequence ID" value="NZ_CP012403.1"/>
</dbReference>
<dbReference type="SUPFAM" id="SSF50249">
    <property type="entry name" value="Nucleic acid-binding proteins"/>
    <property type="match status" value="1"/>
</dbReference>
<dbReference type="InterPro" id="IPR052513">
    <property type="entry name" value="Thioester_dehydratase-like"/>
</dbReference>
<proteinExistence type="predicted"/>
<dbReference type="Proteomes" id="UP000069935">
    <property type="component" value="Chromosome 3"/>
</dbReference>
<accession>A0AAC8W1T5</accession>
<dbReference type="EMBL" id="CP012403">
    <property type="protein sequence ID" value="ALG73579.1"/>
    <property type="molecule type" value="Genomic_DNA"/>
</dbReference>
<sequence>MIRPSPVPNADTRPYWEAAERGELAYRQCLECGKAQFPPGRVCRRCRGETLEWRISGGCGTVHSFTVVHRAPTPAFAAPYAILLVDLEEGFRIMTNLRHGDAAGLAIGSPVRIVFEPSDGGPALPQAELRS</sequence>
<protein>
    <recommendedName>
        <fullName evidence="5">DNA-binding protein</fullName>
    </recommendedName>
</protein>
<organism evidence="3 4">
    <name type="scientific">Azospirillum thiophilum</name>
    <dbReference type="NCBI Taxonomy" id="528244"/>
    <lineage>
        <taxon>Bacteria</taxon>
        <taxon>Pseudomonadati</taxon>
        <taxon>Pseudomonadota</taxon>
        <taxon>Alphaproteobacteria</taxon>
        <taxon>Rhodospirillales</taxon>
        <taxon>Azospirillaceae</taxon>
        <taxon>Azospirillum</taxon>
    </lineage>
</organism>
<feature type="domain" description="ChsH2 rubredoxin-like zinc ribbon" evidence="2">
    <location>
        <begin position="16"/>
        <end position="52"/>
    </location>
</feature>
<dbReference type="Pfam" id="PF01796">
    <property type="entry name" value="OB_ChsH2_C"/>
    <property type="match status" value="1"/>
</dbReference>
<keyword evidence="4" id="KW-1185">Reference proteome</keyword>
<dbReference type="AlphaFoldDB" id="A0AAC8W1T5"/>
<dbReference type="PANTHER" id="PTHR34075">
    <property type="entry name" value="BLR3430 PROTEIN"/>
    <property type="match status" value="1"/>
</dbReference>